<evidence type="ECO:0000313" key="2">
    <source>
        <dbReference type="Proteomes" id="UP001501588"/>
    </source>
</evidence>
<sequence length="107" mass="11587">MAHRAGDGSNQPGWSPDIVRRICRASAAVNRTNVVIAPRHGLAGRKAPQWRGELGAASYSVEAVLPRFHRSHERERFACDDRGFFMSSSRFADTAPQGLAAKGRAAG</sequence>
<gene>
    <name evidence="1" type="ORF">GCM10009416_49800</name>
</gene>
<reference evidence="1 2" key="1">
    <citation type="journal article" date="2019" name="Int. J. Syst. Evol. Microbiol.">
        <title>The Global Catalogue of Microorganisms (GCM) 10K type strain sequencing project: providing services to taxonomists for standard genome sequencing and annotation.</title>
        <authorList>
            <consortium name="The Broad Institute Genomics Platform"/>
            <consortium name="The Broad Institute Genome Sequencing Center for Infectious Disease"/>
            <person name="Wu L."/>
            <person name="Ma J."/>
        </authorList>
    </citation>
    <scope>NUCLEOTIDE SEQUENCE [LARGE SCALE GENOMIC DNA]</scope>
    <source>
        <strain evidence="1 2">JCM 9933</strain>
    </source>
</reference>
<accession>A0ABN1G9F7</accession>
<dbReference type="Proteomes" id="UP001501588">
    <property type="component" value="Unassembled WGS sequence"/>
</dbReference>
<organism evidence="1 2">
    <name type="scientific">Craurococcus roseus</name>
    <dbReference type="NCBI Taxonomy" id="77585"/>
    <lineage>
        <taxon>Bacteria</taxon>
        <taxon>Pseudomonadati</taxon>
        <taxon>Pseudomonadota</taxon>
        <taxon>Alphaproteobacteria</taxon>
        <taxon>Acetobacterales</taxon>
        <taxon>Acetobacteraceae</taxon>
        <taxon>Craurococcus</taxon>
    </lineage>
</organism>
<comment type="caution">
    <text evidence="1">The sequence shown here is derived from an EMBL/GenBank/DDBJ whole genome shotgun (WGS) entry which is preliminary data.</text>
</comment>
<dbReference type="EMBL" id="BAAAFZ010000115">
    <property type="protein sequence ID" value="GAA0606780.1"/>
    <property type="molecule type" value="Genomic_DNA"/>
</dbReference>
<name>A0ABN1G9F7_9PROT</name>
<protein>
    <submittedName>
        <fullName evidence="1">Uncharacterized protein</fullName>
    </submittedName>
</protein>
<keyword evidence="2" id="KW-1185">Reference proteome</keyword>
<proteinExistence type="predicted"/>
<evidence type="ECO:0000313" key="1">
    <source>
        <dbReference type="EMBL" id="GAA0606780.1"/>
    </source>
</evidence>